<comment type="caution">
    <text evidence="1">The sequence shown here is derived from an EMBL/GenBank/DDBJ whole genome shotgun (WGS) entry which is preliminary data.</text>
</comment>
<dbReference type="EMBL" id="JBEPSH010000006">
    <property type="protein sequence ID" value="MET4578306.1"/>
    <property type="molecule type" value="Genomic_DNA"/>
</dbReference>
<accession>A0ABV2QB93</accession>
<keyword evidence="2" id="KW-1185">Reference proteome</keyword>
<dbReference type="Proteomes" id="UP001549320">
    <property type="component" value="Unassembled WGS sequence"/>
</dbReference>
<dbReference type="SUPFAM" id="SSF53756">
    <property type="entry name" value="UDP-Glycosyltransferase/glycogen phosphorylase"/>
    <property type="match status" value="1"/>
</dbReference>
<name>A0ABV2QB93_9BURK</name>
<reference evidence="1 2" key="1">
    <citation type="submission" date="2024-06" db="EMBL/GenBank/DDBJ databases">
        <title>Sorghum-associated microbial communities from plants grown in Nebraska, USA.</title>
        <authorList>
            <person name="Schachtman D."/>
        </authorList>
    </citation>
    <scope>NUCLEOTIDE SEQUENCE [LARGE SCALE GENOMIC DNA]</scope>
    <source>
        <strain evidence="1 2">2709</strain>
    </source>
</reference>
<gene>
    <name evidence="1" type="ORF">ABIE13_003422</name>
</gene>
<dbReference type="Gene3D" id="3.40.50.11190">
    <property type="match status" value="1"/>
</dbReference>
<dbReference type="Gene3D" id="3.40.50.2000">
    <property type="entry name" value="Glycogen Phosphorylase B"/>
    <property type="match status" value="1"/>
</dbReference>
<sequence>MKKARRILFRCDGGQTAGLGHLSRCISLARSLHIEAPEAQVMFWGRYDTLASQLLRQYDLRTLPLPVPPMDTSGIARTREVCRNFDVLVLDSYETHQSYIDGLKHLACRLALIDDDQRHDLSGADMVICFRAGSEKLDYGARHQLLGPSYLPVKPELHALRSHNLTLEETRPIEQVLVFLSGSSMGAKHLQSVLQALDSTRIEVSYLAQGELPFMSSYRAKYIPFTPAIESVYAQSDFVISGGGLTKYECAYACITNACLSLTDLQDQDTREMAAQGLTLDLGPADTSDIARIRRQIHEFISDPKALSAQRKAFASKLDPEGPRRVAQALSAL</sequence>
<proteinExistence type="predicted"/>
<organism evidence="1 2">
    <name type="scientific">Ottowia thiooxydans</name>
    <dbReference type="NCBI Taxonomy" id="219182"/>
    <lineage>
        <taxon>Bacteria</taxon>
        <taxon>Pseudomonadati</taxon>
        <taxon>Pseudomonadota</taxon>
        <taxon>Betaproteobacteria</taxon>
        <taxon>Burkholderiales</taxon>
        <taxon>Comamonadaceae</taxon>
        <taxon>Ottowia</taxon>
    </lineage>
</organism>
<protein>
    <submittedName>
        <fullName evidence="1">Spore coat polysaccharide biosynthesis predicted glycosyltransferase SpsG</fullName>
    </submittedName>
</protein>
<evidence type="ECO:0000313" key="2">
    <source>
        <dbReference type="Proteomes" id="UP001549320"/>
    </source>
</evidence>
<evidence type="ECO:0000313" key="1">
    <source>
        <dbReference type="EMBL" id="MET4578306.1"/>
    </source>
</evidence>